<accession>A0A3R8TE41</accession>
<dbReference type="InterPro" id="IPR029787">
    <property type="entry name" value="Nucleotide_cyclase"/>
</dbReference>
<name>A0A3R8TE41_9BURK</name>
<protein>
    <recommendedName>
        <fullName evidence="1">diguanylate cyclase</fullName>
        <ecNumber evidence="1">2.7.7.65</ecNumber>
    </recommendedName>
</protein>
<dbReference type="InterPro" id="IPR043128">
    <property type="entry name" value="Rev_trsase/Diguanyl_cyclase"/>
</dbReference>
<comment type="catalytic activity">
    <reaction evidence="2">
        <text>2 GTP = 3',3'-c-di-GMP + 2 diphosphate</text>
        <dbReference type="Rhea" id="RHEA:24898"/>
        <dbReference type="ChEBI" id="CHEBI:33019"/>
        <dbReference type="ChEBI" id="CHEBI:37565"/>
        <dbReference type="ChEBI" id="CHEBI:58805"/>
        <dbReference type="EC" id="2.7.7.65"/>
    </reaction>
</comment>
<evidence type="ECO:0000259" key="4">
    <source>
        <dbReference type="PROSITE" id="PS50887"/>
    </source>
</evidence>
<proteinExistence type="predicted"/>
<dbReference type="PANTHER" id="PTHR45138">
    <property type="entry name" value="REGULATORY COMPONENTS OF SENSORY TRANSDUCTION SYSTEM"/>
    <property type="match status" value="1"/>
</dbReference>
<dbReference type="SMART" id="SM00267">
    <property type="entry name" value="GGDEF"/>
    <property type="match status" value="1"/>
</dbReference>
<dbReference type="AlphaFoldDB" id="A0A3R8TE41"/>
<dbReference type="Pfam" id="PF00990">
    <property type="entry name" value="GGDEF"/>
    <property type="match status" value="1"/>
</dbReference>
<feature type="transmembrane region" description="Helical" evidence="3">
    <location>
        <begin position="37"/>
        <end position="62"/>
    </location>
</feature>
<evidence type="ECO:0000313" key="5">
    <source>
        <dbReference type="EMBL" id="RRS05520.1"/>
    </source>
</evidence>
<organism evidence="5 6">
    <name type="scientific">Aquabacterium soli</name>
    <dbReference type="NCBI Taxonomy" id="2493092"/>
    <lineage>
        <taxon>Bacteria</taxon>
        <taxon>Pseudomonadati</taxon>
        <taxon>Pseudomonadota</taxon>
        <taxon>Betaproteobacteria</taxon>
        <taxon>Burkholderiales</taxon>
        <taxon>Aquabacterium</taxon>
    </lineage>
</organism>
<sequence>MDTSKLVTDTLARGCAWLVFPAPLEQRFLRDGAAQRLLLLQVAGLGSAVFFAGMVLADYFMIPDQLSLAVILRACVYGPICLLGVWFFTRYHWPRLIEWAVAGAGLLAAGISIVLSLSSGSPLAVAHLVILSVVVVYATLIGRFWPMLVMCVLIAAGHAYAVHQHGQWLNGLGLATTLLLLSSMVFALYGNYTLEHSDRQVYLLDLQESSLQAELTAANDALALSARTDPLTGLANRRHFDDFLAQVWAHSQAQRSSLAVLLIDIDHFKRYNDQHGHQAGDRCLCEVAQALAGTVRKTGDLVARWGGEEFAVVMSHASREMAQVMAQRVVDAVRQCAAPHGGLATTAPPVTVSIGVAALTPWHGETAQALVQAADTALYEAKARGRDQVVCTPREGLLQARIKVRA</sequence>
<feature type="transmembrane region" description="Helical" evidence="3">
    <location>
        <begin position="96"/>
        <end position="117"/>
    </location>
</feature>
<feature type="transmembrane region" description="Helical" evidence="3">
    <location>
        <begin position="68"/>
        <end position="89"/>
    </location>
</feature>
<reference evidence="5 6" key="1">
    <citation type="submission" date="2018-12" db="EMBL/GenBank/DDBJ databases">
        <title>The whole draft genome of Aquabacterium sp. SJQ9.</title>
        <authorList>
            <person name="Sun L."/>
            <person name="Gao X."/>
            <person name="Chen W."/>
            <person name="Huang K."/>
        </authorList>
    </citation>
    <scope>NUCLEOTIDE SEQUENCE [LARGE SCALE GENOMIC DNA]</scope>
    <source>
        <strain evidence="5 6">SJQ9</strain>
    </source>
</reference>
<keyword evidence="3" id="KW-0812">Transmembrane</keyword>
<dbReference type="InterPro" id="IPR000160">
    <property type="entry name" value="GGDEF_dom"/>
</dbReference>
<dbReference type="Proteomes" id="UP000269265">
    <property type="component" value="Unassembled WGS sequence"/>
</dbReference>
<dbReference type="OrthoDB" id="9813903at2"/>
<gene>
    <name evidence="5" type="ORF">EIP75_04755</name>
</gene>
<keyword evidence="3" id="KW-0472">Membrane</keyword>
<keyword evidence="6" id="KW-1185">Reference proteome</keyword>
<dbReference type="GO" id="GO:0005886">
    <property type="term" value="C:plasma membrane"/>
    <property type="evidence" value="ECO:0007669"/>
    <property type="project" value="TreeGrafter"/>
</dbReference>
<dbReference type="InterPro" id="IPR050469">
    <property type="entry name" value="Diguanylate_Cyclase"/>
</dbReference>
<keyword evidence="3" id="KW-1133">Transmembrane helix</keyword>
<dbReference type="GO" id="GO:1902201">
    <property type="term" value="P:negative regulation of bacterial-type flagellum-dependent cell motility"/>
    <property type="evidence" value="ECO:0007669"/>
    <property type="project" value="TreeGrafter"/>
</dbReference>
<evidence type="ECO:0000256" key="1">
    <source>
        <dbReference type="ARBA" id="ARBA00012528"/>
    </source>
</evidence>
<evidence type="ECO:0000256" key="3">
    <source>
        <dbReference type="SAM" id="Phobius"/>
    </source>
</evidence>
<dbReference type="SUPFAM" id="SSF55073">
    <property type="entry name" value="Nucleotide cyclase"/>
    <property type="match status" value="1"/>
</dbReference>
<evidence type="ECO:0000256" key="2">
    <source>
        <dbReference type="ARBA" id="ARBA00034247"/>
    </source>
</evidence>
<dbReference type="RefSeq" id="WP_125242088.1">
    <property type="nucleotide sequence ID" value="NZ_RSED01000003.1"/>
</dbReference>
<dbReference type="GO" id="GO:0052621">
    <property type="term" value="F:diguanylate cyclase activity"/>
    <property type="evidence" value="ECO:0007669"/>
    <property type="project" value="UniProtKB-EC"/>
</dbReference>
<dbReference type="FunFam" id="3.30.70.270:FF:000001">
    <property type="entry name" value="Diguanylate cyclase domain protein"/>
    <property type="match status" value="1"/>
</dbReference>
<feature type="transmembrane region" description="Helical" evidence="3">
    <location>
        <begin position="168"/>
        <end position="189"/>
    </location>
</feature>
<dbReference type="Gene3D" id="3.30.70.270">
    <property type="match status" value="1"/>
</dbReference>
<dbReference type="PROSITE" id="PS50887">
    <property type="entry name" value="GGDEF"/>
    <property type="match status" value="1"/>
</dbReference>
<feature type="domain" description="GGDEF" evidence="4">
    <location>
        <begin position="256"/>
        <end position="394"/>
    </location>
</feature>
<dbReference type="EC" id="2.7.7.65" evidence="1"/>
<dbReference type="CDD" id="cd01949">
    <property type="entry name" value="GGDEF"/>
    <property type="match status" value="1"/>
</dbReference>
<dbReference type="EMBL" id="RSED01000003">
    <property type="protein sequence ID" value="RRS05520.1"/>
    <property type="molecule type" value="Genomic_DNA"/>
</dbReference>
<comment type="caution">
    <text evidence="5">The sequence shown here is derived from an EMBL/GenBank/DDBJ whole genome shotgun (WGS) entry which is preliminary data.</text>
</comment>
<dbReference type="PANTHER" id="PTHR45138:SF9">
    <property type="entry name" value="DIGUANYLATE CYCLASE DGCM-RELATED"/>
    <property type="match status" value="1"/>
</dbReference>
<dbReference type="GO" id="GO:0043709">
    <property type="term" value="P:cell adhesion involved in single-species biofilm formation"/>
    <property type="evidence" value="ECO:0007669"/>
    <property type="project" value="TreeGrafter"/>
</dbReference>
<evidence type="ECO:0000313" key="6">
    <source>
        <dbReference type="Proteomes" id="UP000269265"/>
    </source>
</evidence>
<dbReference type="NCBIfam" id="TIGR00254">
    <property type="entry name" value="GGDEF"/>
    <property type="match status" value="1"/>
</dbReference>